<evidence type="ECO:0000256" key="1">
    <source>
        <dbReference type="SAM" id="MobiDB-lite"/>
    </source>
</evidence>
<dbReference type="EMBL" id="CDMZ01000519">
    <property type="protein sequence ID" value="CEM16028.1"/>
    <property type="molecule type" value="Genomic_DNA"/>
</dbReference>
<accession>A0A0G4FP61</accession>
<reference evidence="2" key="1">
    <citation type="submission" date="2014-11" db="EMBL/GenBank/DDBJ databases">
        <authorList>
            <person name="Otto D Thomas"/>
            <person name="Naeem Raeece"/>
        </authorList>
    </citation>
    <scope>NUCLEOTIDE SEQUENCE</scope>
</reference>
<protein>
    <submittedName>
        <fullName evidence="2">Uncharacterized protein</fullName>
    </submittedName>
</protein>
<feature type="compositionally biased region" description="Basic and acidic residues" evidence="1">
    <location>
        <begin position="385"/>
        <end position="400"/>
    </location>
</feature>
<dbReference type="PhylomeDB" id="A0A0G4FP61"/>
<feature type="compositionally biased region" description="Low complexity" evidence="1">
    <location>
        <begin position="553"/>
        <end position="564"/>
    </location>
</feature>
<organism evidence="2">
    <name type="scientific">Chromera velia CCMP2878</name>
    <dbReference type="NCBI Taxonomy" id="1169474"/>
    <lineage>
        <taxon>Eukaryota</taxon>
        <taxon>Sar</taxon>
        <taxon>Alveolata</taxon>
        <taxon>Colpodellida</taxon>
        <taxon>Chromeraceae</taxon>
        <taxon>Chromera</taxon>
    </lineage>
</organism>
<dbReference type="AlphaFoldDB" id="A0A0G4FP61"/>
<gene>
    <name evidence="2" type="ORF">Cvel_18016</name>
</gene>
<dbReference type="VEuPathDB" id="CryptoDB:Cvel_18016"/>
<evidence type="ECO:0000313" key="2">
    <source>
        <dbReference type="EMBL" id="CEM16028.1"/>
    </source>
</evidence>
<feature type="region of interest" description="Disordered" evidence="1">
    <location>
        <begin position="546"/>
        <end position="606"/>
    </location>
</feature>
<proteinExistence type="predicted"/>
<feature type="compositionally biased region" description="Basic and acidic residues" evidence="1">
    <location>
        <begin position="595"/>
        <end position="606"/>
    </location>
</feature>
<sequence>MEENEELFDRMGFEPVRVPAFPGYARSLWNTTGAEGKNNSITLDCTSLAGLGTGAGWGLGSGLDISDVKEFCSDMQQIAPFEGPLEIDMTGDCSRQLIGTTACLVSHILAIRTAFLRGDEVAVFAEDDISFRPLFDHLNASAAIETWRPSASSVFGSFSAVSGNRSVVSSFSATAEGRETGSEAAEATVESAPPLPLSGRGWAVSLLSEAESLIRDPLKGKCGIVGERIPQMCPRNMVKNQKKFAGTGLEGGDCETLRRYAHLRASLLDGQKDRLALGVQLLTIRDGFYKPYYDFVNAKVYRKEGESCSEWGQRLSSEVCIRAFTPPLCVSHPKQDHLWSAGAYLLNREAISYWYHYFFGLPSPPPNLGTVSDRSTKTSETSSISDERKKQERNENQSDSLRKLLKNLESNCKEETPRIGPRAHTRLRLPYENQPVFMPDQPEVERCLADYNLWGLPQGTRLGGMTVSLVPFALENPEMSGWSDRMEGERGAKLEKILQQNFQLQVLTSHQKYIQDLAECQKEENFAELECRIDFRATPLREDLLADAPIPPKSSLSNSNNNGKKMNKKRKVAYPLKTASQNGNRKGGRKQTGTQKEEDMRSTTER</sequence>
<feature type="compositionally biased region" description="Polar residues" evidence="1">
    <location>
        <begin position="369"/>
        <end position="384"/>
    </location>
</feature>
<feature type="region of interest" description="Disordered" evidence="1">
    <location>
        <begin position="369"/>
        <end position="400"/>
    </location>
</feature>
<name>A0A0G4FP61_9ALVE</name>